<dbReference type="InterPro" id="IPR023296">
    <property type="entry name" value="Glyco_hydro_beta-prop_sf"/>
</dbReference>
<dbReference type="Gene3D" id="2.115.10.20">
    <property type="entry name" value="Glycosyl hydrolase domain, family 43"/>
    <property type="match status" value="1"/>
</dbReference>
<reference evidence="7 8" key="1">
    <citation type="submission" date="2018-08" db="EMBL/GenBank/DDBJ databases">
        <title>Genome of Clostridium chromiireducens C1, DSM12136.</title>
        <authorList>
            <person name="Xing M."/>
            <person name="Wei Y."/>
            <person name="Ang E.L."/>
            <person name="Zhao H."/>
            <person name="Zhang Y."/>
        </authorList>
    </citation>
    <scope>NUCLEOTIDE SEQUENCE [LARGE SCALE GENOMIC DNA]</scope>
    <source>
        <strain evidence="7 8">C1</strain>
    </source>
</reference>
<dbReference type="Pfam" id="PF04616">
    <property type="entry name" value="Glyco_hydro_43"/>
    <property type="match status" value="1"/>
</dbReference>
<dbReference type="PANTHER" id="PTHR43772:SF2">
    <property type="entry name" value="PUTATIVE (AFU_ORTHOLOGUE AFUA_2G04480)-RELATED"/>
    <property type="match status" value="1"/>
</dbReference>
<evidence type="ECO:0000313" key="8">
    <source>
        <dbReference type="Proteomes" id="UP000265930"/>
    </source>
</evidence>
<dbReference type="CDD" id="cd18620">
    <property type="entry name" value="GH43_XylA-like"/>
    <property type="match status" value="1"/>
</dbReference>
<evidence type="ECO:0000256" key="2">
    <source>
        <dbReference type="ARBA" id="ARBA00022651"/>
    </source>
</evidence>
<organism evidence="7 8">
    <name type="scientific">Clostridium chromiireducens</name>
    <dbReference type="NCBI Taxonomy" id="225345"/>
    <lineage>
        <taxon>Bacteria</taxon>
        <taxon>Bacillati</taxon>
        <taxon>Bacillota</taxon>
        <taxon>Clostridia</taxon>
        <taxon>Eubacteriales</taxon>
        <taxon>Clostridiaceae</taxon>
        <taxon>Clostridium</taxon>
    </lineage>
</organism>
<sequence length="471" mass="53019">MKKQGFNPYLPSWEYIPDGEPYVFDNRVYIYGSHDRFNGYAYCLNDYVCWSAPVDNLADWRYEGVILKATDVENNEDRDSCLYAPDVAVGQDGRYYLYYVDSKRSIVSVVVCDTPAGKYEFYGYVHYSDGTYLGNREGDEPQFDPGVLREGDRTYLYTGFCARGDKSRSGAMATVLGPDMLTIIEEPVFIVPSEPYGKGSDFEGFEFFEAPSIRKHGDTYYFIYSSISMHELCYATSKHPTKDFKYGGVIISNNDLHISSYKPAEKPMFYGGNNHGSIIEINGQWYIFYHRHTNGTNFSRQGCMEKIEILPSGIIPQVEMTSCGSNDGPLKGLGEYPAYLACNLFCKEESIYTDFTASWMNNQFPKITQDGKDGDEEIGYIANMKDSATAGFKYFDCKSIRKVKIKARGYASGDFEVKTSWNGPALGKISIGFSNVWKEYSSDIVIPDGIQAIYITFTGDGSASLASFTLE</sequence>
<evidence type="ECO:0000256" key="6">
    <source>
        <dbReference type="RuleBase" id="RU361187"/>
    </source>
</evidence>
<evidence type="ECO:0000256" key="3">
    <source>
        <dbReference type="ARBA" id="ARBA00022801"/>
    </source>
</evidence>
<accession>A0A399IM89</accession>
<keyword evidence="2" id="KW-0858">Xylan degradation</keyword>
<dbReference type="GO" id="GO:0004553">
    <property type="term" value="F:hydrolase activity, hydrolyzing O-glycosyl compounds"/>
    <property type="evidence" value="ECO:0007669"/>
    <property type="project" value="InterPro"/>
</dbReference>
<keyword evidence="5 6" id="KW-0326">Glycosidase</keyword>
<dbReference type="InterPro" id="IPR052176">
    <property type="entry name" value="Glycosyl_Hydrlase_43_Enz"/>
</dbReference>
<gene>
    <name evidence="7" type="ORF">D2A34_13315</name>
</gene>
<dbReference type="Gene3D" id="2.60.120.260">
    <property type="entry name" value="Galactose-binding domain-like"/>
    <property type="match status" value="1"/>
</dbReference>
<dbReference type="AlphaFoldDB" id="A0A399IM89"/>
<protein>
    <submittedName>
        <fullName evidence="7">Alpha-N-arabinofuranosidase</fullName>
    </submittedName>
</protein>
<keyword evidence="3 6" id="KW-0378">Hydrolase</keyword>
<keyword evidence="4" id="KW-0119">Carbohydrate metabolism</keyword>
<dbReference type="EMBL" id="QXDJ01000003">
    <property type="protein sequence ID" value="RII34140.1"/>
    <property type="molecule type" value="Genomic_DNA"/>
</dbReference>
<dbReference type="CDD" id="cd04084">
    <property type="entry name" value="CBM6_xylanase-like"/>
    <property type="match status" value="1"/>
</dbReference>
<evidence type="ECO:0000256" key="5">
    <source>
        <dbReference type="ARBA" id="ARBA00023295"/>
    </source>
</evidence>
<name>A0A399IM89_9CLOT</name>
<evidence type="ECO:0000313" key="7">
    <source>
        <dbReference type="EMBL" id="RII34140.1"/>
    </source>
</evidence>
<dbReference type="GO" id="GO:0045493">
    <property type="term" value="P:xylan catabolic process"/>
    <property type="evidence" value="ECO:0007669"/>
    <property type="project" value="UniProtKB-KW"/>
</dbReference>
<dbReference type="RefSeq" id="WP_119366929.1">
    <property type="nucleotide sequence ID" value="NZ_QXDJ01000003.1"/>
</dbReference>
<comment type="similarity">
    <text evidence="1 6">Belongs to the glycosyl hydrolase 43 family.</text>
</comment>
<dbReference type="SUPFAM" id="SSF75005">
    <property type="entry name" value="Arabinanase/levansucrase/invertase"/>
    <property type="match status" value="1"/>
</dbReference>
<dbReference type="Proteomes" id="UP000265930">
    <property type="component" value="Unassembled WGS sequence"/>
</dbReference>
<keyword evidence="2" id="KW-0624">Polysaccharide degradation</keyword>
<proteinExistence type="inferred from homology"/>
<dbReference type="InterPro" id="IPR006710">
    <property type="entry name" value="Glyco_hydro_43"/>
</dbReference>
<dbReference type="PANTHER" id="PTHR43772">
    <property type="entry name" value="ENDO-1,4-BETA-XYLANASE"/>
    <property type="match status" value="1"/>
</dbReference>
<comment type="caution">
    <text evidence="7">The sequence shown here is derived from an EMBL/GenBank/DDBJ whole genome shotgun (WGS) entry which is preliminary data.</text>
</comment>
<evidence type="ECO:0000256" key="1">
    <source>
        <dbReference type="ARBA" id="ARBA00009865"/>
    </source>
</evidence>
<evidence type="ECO:0000256" key="4">
    <source>
        <dbReference type="ARBA" id="ARBA00023277"/>
    </source>
</evidence>